<gene>
    <name evidence="1" type="ORF">PNIG_a3579</name>
</gene>
<keyword evidence="2" id="KW-1185">Reference proteome</keyword>
<organism evidence="1 2">
    <name type="scientific">Pseudoalteromonas nigrifaciens</name>
    <dbReference type="NCBI Taxonomy" id="28109"/>
    <lineage>
        <taxon>Bacteria</taxon>
        <taxon>Pseudomonadati</taxon>
        <taxon>Pseudomonadota</taxon>
        <taxon>Gammaproteobacteria</taxon>
        <taxon>Alteromonadales</taxon>
        <taxon>Pseudoalteromonadaceae</taxon>
        <taxon>Pseudoalteromonas</taxon>
    </lineage>
</organism>
<name>A0AAC9XYW8_9GAMM</name>
<evidence type="ECO:0000313" key="1">
    <source>
        <dbReference type="EMBL" id="ASM55457.1"/>
    </source>
</evidence>
<reference evidence="1 2" key="1">
    <citation type="submission" date="2015-03" db="EMBL/GenBank/DDBJ databases">
        <authorList>
            <person name="Xie B.-B."/>
            <person name="Rong J.-C."/>
            <person name="Qin Q.-L."/>
            <person name="Zhang Y.-Z."/>
        </authorList>
    </citation>
    <scope>NUCLEOTIDE SEQUENCE [LARGE SCALE GENOMIC DNA]</scope>
    <source>
        <strain evidence="1 2">KMM 661</strain>
    </source>
</reference>
<sequence>MIACQSFKAYSLAAFYYLTEKKIARGMPASLYCSEYGFRCFKTIAYN</sequence>
<dbReference type="EMBL" id="CP011036">
    <property type="protein sequence ID" value="ASM55457.1"/>
    <property type="molecule type" value="Genomic_DNA"/>
</dbReference>
<evidence type="ECO:0000313" key="2">
    <source>
        <dbReference type="Proteomes" id="UP000198329"/>
    </source>
</evidence>
<dbReference type="AlphaFoldDB" id="A0AAC9XYW8"/>
<proteinExistence type="predicted"/>
<protein>
    <submittedName>
        <fullName evidence="1">Uncharacterized protein</fullName>
    </submittedName>
</protein>
<dbReference type="KEGG" id="png:PNIG_a3579"/>
<dbReference type="Proteomes" id="UP000198329">
    <property type="component" value="Chromosome I"/>
</dbReference>
<accession>A0AAC9XYW8</accession>